<evidence type="ECO:0000256" key="1">
    <source>
        <dbReference type="ARBA" id="ARBA00007265"/>
    </source>
</evidence>
<dbReference type="STRING" id="1745343.A0A2J6PQ24"/>
<dbReference type="GO" id="GO:0005739">
    <property type="term" value="C:mitochondrion"/>
    <property type="evidence" value="ECO:0007669"/>
    <property type="project" value="UniProtKB-ARBA"/>
</dbReference>
<dbReference type="GO" id="GO:0003723">
    <property type="term" value="F:RNA binding"/>
    <property type="evidence" value="ECO:0007669"/>
    <property type="project" value="UniProtKB-KW"/>
</dbReference>
<dbReference type="Gene3D" id="3.30.460.10">
    <property type="entry name" value="Beta Polymerase, domain 2"/>
    <property type="match status" value="1"/>
</dbReference>
<keyword evidence="9" id="KW-1185">Reference proteome</keyword>
<dbReference type="Pfam" id="PF12627">
    <property type="entry name" value="PolyA_pol_RNAbd"/>
    <property type="match status" value="1"/>
</dbReference>
<organism evidence="8 9">
    <name type="scientific">Hyaloscypha hepaticicola</name>
    <dbReference type="NCBI Taxonomy" id="2082293"/>
    <lineage>
        <taxon>Eukaryota</taxon>
        <taxon>Fungi</taxon>
        <taxon>Dikarya</taxon>
        <taxon>Ascomycota</taxon>
        <taxon>Pezizomycotina</taxon>
        <taxon>Leotiomycetes</taxon>
        <taxon>Helotiales</taxon>
        <taxon>Hyaloscyphaceae</taxon>
        <taxon>Hyaloscypha</taxon>
    </lineage>
</organism>
<dbReference type="Proteomes" id="UP000235672">
    <property type="component" value="Unassembled WGS sequence"/>
</dbReference>
<dbReference type="CDD" id="cd05398">
    <property type="entry name" value="NT_ClassII-CCAase"/>
    <property type="match status" value="1"/>
</dbReference>
<keyword evidence="4 5" id="KW-0694">RNA-binding</keyword>
<evidence type="ECO:0000256" key="3">
    <source>
        <dbReference type="ARBA" id="ARBA00022741"/>
    </source>
</evidence>
<dbReference type="Gene3D" id="1.10.3090.10">
    <property type="entry name" value="cca-adding enzyme, domain 2"/>
    <property type="match status" value="1"/>
</dbReference>
<evidence type="ECO:0000256" key="5">
    <source>
        <dbReference type="RuleBase" id="RU003953"/>
    </source>
</evidence>
<evidence type="ECO:0000313" key="9">
    <source>
        <dbReference type="Proteomes" id="UP000235672"/>
    </source>
</evidence>
<dbReference type="GO" id="GO:0052929">
    <property type="term" value="F:ATP:3'-cytidine-cytidine-tRNA adenylyltransferase activity"/>
    <property type="evidence" value="ECO:0007669"/>
    <property type="project" value="TreeGrafter"/>
</dbReference>
<evidence type="ECO:0000256" key="4">
    <source>
        <dbReference type="ARBA" id="ARBA00022884"/>
    </source>
</evidence>
<gene>
    <name evidence="8" type="ORF">NA56DRAFT_580971</name>
</gene>
<dbReference type="PANTHER" id="PTHR13734:SF5">
    <property type="entry name" value="CCA TRNA NUCLEOTIDYLTRANSFERASE, MITOCHONDRIAL"/>
    <property type="match status" value="1"/>
</dbReference>
<dbReference type="OrthoDB" id="445712at2759"/>
<dbReference type="EMBL" id="KZ613508">
    <property type="protein sequence ID" value="PMD16132.1"/>
    <property type="molecule type" value="Genomic_DNA"/>
</dbReference>
<evidence type="ECO:0000259" key="7">
    <source>
        <dbReference type="Pfam" id="PF12627"/>
    </source>
</evidence>
<evidence type="ECO:0000259" key="6">
    <source>
        <dbReference type="Pfam" id="PF01743"/>
    </source>
</evidence>
<dbReference type="GO" id="GO:0001680">
    <property type="term" value="P:tRNA 3'-terminal CCA addition"/>
    <property type="evidence" value="ECO:0007669"/>
    <property type="project" value="TreeGrafter"/>
</dbReference>
<dbReference type="AlphaFoldDB" id="A0A2J6PQ24"/>
<dbReference type="GO" id="GO:0052927">
    <property type="term" value="F:CC tRNA cytidylyltransferase activity"/>
    <property type="evidence" value="ECO:0007669"/>
    <property type="project" value="TreeGrafter"/>
</dbReference>
<dbReference type="Pfam" id="PF01743">
    <property type="entry name" value="PolyA_pol"/>
    <property type="match status" value="1"/>
</dbReference>
<dbReference type="PANTHER" id="PTHR13734">
    <property type="entry name" value="TRNA-NUCLEOTIDYLTRANSFERASE"/>
    <property type="match status" value="1"/>
</dbReference>
<accession>A0A2J6PQ24</accession>
<evidence type="ECO:0000313" key="8">
    <source>
        <dbReference type="EMBL" id="PMD16132.1"/>
    </source>
</evidence>
<keyword evidence="3" id="KW-0547">Nucleotide-binding</keyword>
<sequence length="524" mass="59147">MAITHIQLTPRENQLRQLLLDVARYIDESKEIKEKLELRLAGGWVRDKLLNIESHDIDTAINAMTGYAFSTKMQDYLKDERNRKKHALEATDIHNLHKILANPEKSKHLETATTKIFGFDVDFVNLRKETYSEDSRNPQVEFGTAEEDALRRDATINALFYNLHSNQVEDFTGGLEDLKTKLIRTPLDPRTTFMDDPLRVLRLIRFASRLSFSIDTNSEVYMSDPAVMEALKLKISRERVGVELEKMLKGQNPRSALQFIDRLGLYSTIFTDPTLQECPSPETSSWHAVYECLETLKTNVTPGSIYQSLVRSEDAKYLAWILAALVPWSLVPQTPPIKQKGKPLLPLGGMVAREGIKADNKICNVVSGAFKHFQEITELKNAIKTNKPHVNERDTVGMAIRRWDSQGGHWRLQALFALLVEAMNVKISTGKFCPSNYDGLFGEWQGFIDHLEAMNVMDAPNLKPILSGTELSKALGGVRPGPWMKPALDVVLEWQLRNPGVEDGTGAIEEIKKRSADLGVPVQN</sequence>
<evidence type="ECO:0000256" key="2">
    <source>
        <dbReference type="ARBA" id="ARBA00022679"/>
    </source>
</evidence>
<name>A0A2J6PQ24_9HELO</name>
<comment type="similarity">
    <text evidence="1 5">Belongs to the tRNA nucleotidyltransferase/poly(A) polymerase family.</text>
</comment>
<dbReference type="InterPro" id="IPR032828">
    <property type="entry name" value="PolyA_RNA-bd"/>
</dbReference>
<feature type="domain" description="Poly A polymerase head" evidence="6">
    <location>
        <begin position="38"/>
        <end position="184"/>
    </location>
</feature>
<reference evidence="8 9" key="1">
    <citation type="submission" date="2016-05" db="EMBL/GenBank/DDBJ databases">
        <title>A degradative enzymes factory behind the ericoid mycorrhizal symbiosis.</title>
        <authorList>
            <consortium name="DOE Joint Genome Institute"/>
            <person name="Martino E."/>
            <person name="Morin E."/>
            <person name="Grelet G."/>
            <person name="Kuo A."/>
            <person name="Kohler A."/>
            <person name="Daghino S."/>
            <person name="Barry K."/>
            <person name="Choi C."/>
            <person name="Cichocki N."/>
            <person name="Clum A."/>
            <person name="Copeland A."/>
            <person name="Hainaut M."/>
            <person name="Haridas S."/>
            <person name="Labutti K."/>
            <person name="Lindquist E."/>
            <person name="Lipzen A."/>
            <person name="Khouja H.-R."/>
            <person name="Murat C."/>
            <person name="Ohm R."/>
            <person name="Olson A."/>
            <person name="Spatafora J."/>
            <person name="Veneault-Fourrey C."/>
            <person name="Henrissat B."/>
            <person name="Grigoriev I."/>
            <person name="Martin F."/>
            <person name="Perotto S."/>
        </authorList>
    </citation>
    <scope>NUCLEOTIDE SEQUENCE [LARGE SCALE GENOMIC DNA]</scope>
    <source>
        <strain evidence="8 9">UAMH 7357</strain>
    </source>
</reference>
<evidence type="ECO:0008006" key="10">
    <source>
        <dbReference type="Google" id="ProtNLM"/>
    </source>
</evidence>
<feature type="domain" description="tRNA nucleotidyltransferase/poly(A) polymerase RNA and SrmB- binding" evidence="7">
    <location>
        <begin position="234"/>
        <end position="273"/>
    </location>
</feature>
<keyword evidence="2 5" id="KW-0808">Transferase</keyword>
<dbReference type="InterPro" id="IPR002646">
    <property type="entry name" value="PolA_pol_head_dom"/>
</dbReference>
<proteinExistence type="inferred from homology"/>
<dbReference type="SUPFAM" id="SSF81301">
    <property type="entry name" value="Nucleotidyltransferase"/>
    <property type="match status" value="1"/>
</dbReference>
<dbReference type="GO" id="GO:0000166">
    <property type="term" value="F:nucleotide binding"/>
    <property type="evidence" value="ECO:0007669"/>
    <property type="project" value="UniProtKB-KW"/>
</dbReference>
<dbReference type="FunFam" id="3.30.460.10:FF:000019">
    <property type="entry name" value="tRNA nucleotidyltransferase cca2"/>
    <property type="match status" value="1"/>
</dbReference>
<protein>
    <recommendedName>
        <fullName evidence="10">Poly A polymerase C-terminal region-like protein</fullName>
    </recommendedName>
</protein>
<dbReference type="SUPFAM" id="SSF81891">
    <property type="entry name" value="Poly A polymerase C-terminal region-like"/>
    <property type="match status" value="1"/>
</dbReference>
<dbReference type="InterPro" id="IPR043519">
    <property type="entry name" value="NT_sf"/>
</dbReference>